<sequence>MGRTLKDHGLLQLLLAFYCITTSDLLYSPILLLAVDDSFRFVSSYRDQSGAQYWWFDLNLFFTRHNEHVQITEQKHDFDSFKPFVILIQTTSSLPYLTISGT</sequence>
<accession>A0ABV0W4H5</accession>
<keyword evidence="1" id="KW-0472">Membrane</keyword>
<proteinExistence type="predicted"/>
<feature type="transmembrane region" description="Helical" evidence="1">
    <location>
        <begin position="12"/>
        <end position="35"/>
    </location>
</feature>
<name>A0ABV0W4H5_9TELE</name>
<dbReference type="EMBL" id="JAHRIM010023022">
    <property type="protein sequence ID" value="MEQ2263563.1"/>
    <property type="molecule type" value="Genomic_DNA"/>
</dbReference>
<dbReference type="Proteomes" id="UP001444071">
    <property type="component" value="Unassembled WGS sequence"/>
</dbReference>
<gene>
    <name evidence="2" type="ORF">XENORESO_009644</name>
</gene>
<evidence type="ECO:0000313" key="3">
    <source>
        <dbReference type="Proteomes" id="UP001444071"/>
    </source>
</evidence>
<evidence type="ECO:0000313" key="2">
    <source>
        <dbReference type="EMBL" id="MEQ2263563.1"/>
    </source>
</evidence>
<keyword evidence="1" id="KW-0812">Transmembrane</keyword>
<protein>
    <recommendedName>
        <fullName evidence="4">Secreted protein</fullName>
    </recommendedName>
</protein>
<comment type="caution">
    <text evidence="2">The sequence shown here is derived from an EMBL/GenBank/DDBJ whole genome shotgun (WGS) entry which is preliminary data.</text>
</comment>
<evidence type="ECO:0008006" key="4">
    <source>
        <dbReference type="Google" id="ProtNLM"/>
    </source>
</evidence>
<evidence type="ECO:0000256" key="1">
    <source>
        <dbReference type="SAM" id="Phobius"/>
    </source>
</evidence>
<reference evidence="2 3" key="1">
    <citation type="submission" date="2021-06" db="EMBL/GenBank/DDBJ databases">
        <authorList>
            <person name="Palmer J.M."/>
        </authorList>
    </citation>
    <scope>NUCLEOTIDE SEQUENCE [LARGE SCALE GENOMIC DNA]</scope>
    <source>
        <strain evidence="2 3">XR_2019</strain>
        <tissue evidence="2">Muscle</tissue>
    </source>
</reference>
<keyword evidence="3" id="KW-1185">Reference proteome</keyword>
<organism evidence="2 3">
    <name type="scientific">Xenotaenia resolanae</name>
    <dbReference type="NCBI Taxonomy" id="208358"/>
    <lineage>
        <taxon>Eukaryota</taxon>
        <taxon>Metazoa</taxon>
        <taxon>Chordata</taxon>
        <taxon>Craniata</taxon>
        <taxon>Vertebrata</taxon>
        <taxon>Euteleostomi</taxon>
        <taxon>Actinopterygii</taxon>
        <taxon>Neopterygii</taxon>
        <taxon>Teleostei</taxon>
        <taxon>Neoteleostei</taxon>
        <taxon>Acanthomorphata</taxon>
        <taxon>Ovalentaria</taxon>
        <taxon>Atherinomorphae</taxon>
        <taxon>Cyprinodontiformes</taxon>
        <taxon>Goodeidae</taxon>
        <taxon>Xenotaenia</taxon>
    </lineage>
</organism>
<keyword evidence="1" id="KW-1133">Transmembrane helix</keyword>